<sequence>MITSTYGLRNDWYERQMEKQAFVNSQEEKISVDDVMDSLPEELLCMDLARKLNPVFEISPQALDAVLDGIRTAIQIGIDKEVLG</sequence>
<protein>
    <submittedName>
        <fullName evidence="1">Uncharacterized protein</fullName>
    </submittedName>
</protein>
<accession>A0A6I7D3I6</accession>
<proteinExistence type="predicted"/>
<reference evidence="1 2" key="1">
    <citation type="submission" date="2019-09" db="EMBL/GenBank/DDBJ databases">
        <title>Emergence of a chromosome-mediated tetracycline resistance gene in Proteus strain.</title>
        <authorList>
            <person name="He D."/>
            <person name="Wang L."/>
        </authorList>
    </citation>
    <scope>NUCLEOTIDE SEQUENCE [LARGE SCALE GENOMIC DNA]</scope>
    <source>
        <strain evidence="1 2">T60</strain>
    </source>
</reference>
<dbReference type="EMBL" id="CP043925">
    <property type="protein sequence ID" value="QHN10269.1"/>
    <property type="molecule type" value="Genomic_DNA"/>
</dbReference>
<evidence type="ECO:0000313" key="1">
    <source>
        <dbReference type="EMBL" id="QHN10269.1"/>
    </source>
</evidence>
<dbReference type="KEGG" id="pcol:F1325_07255"/>
<dbReference type="AlphaFoldDB" id="A0A6I7D3I6"/>
<dbReference type="RefSeq" id="WP_160230209.1">
    <property type="nucleotide sequence ID" value="NZ_CP043925.1"/>
</dbReference>
<keyword evidence="2" id="KW-1185">Reference proteome</keyword>
<dbReference type="Proteomes" id="UP000464700">
    <property type="component" value="Chromosome"/>
</dbReference>
<organism evidence="1 2">
    <name type="scientific">Proteus columbae</name>
    <dbReference type="NCBI Taxonomy" id="1987580"/>
    <lineage>
        <taxon>Bacteria</taxon>
        <taxon>Pseudomonadati</taxon>
        <taxon>Pseudomonadota</taxon>
        <taxon>Gammaproteobacteria</taxon>
        <taxon>Enterobacterales</taxon>
        <taxon>Morganellaceae</taxon>
        <taxon>Proteus</taxon>
    </lineage>
</organism>
<evidence type="ECO:0000313" key="2">
    <source>
        <dbReference type="Proteomes" id="UP000464700"/>
    </source>
</evidence>
<gene>
    <name evidence="1" type="ORF">F1325_07255</name>
</gene>
<name>A0A6I7D3I6_9GAMM</name>